<dbReference type="OrthoDB" id="1898027at2759"/>
<dbReference type="InterPro" id="IPR015660">
    <property type="entry name" value="MASH1/Ascl1a-like"/>
</dbReference>
<name>A0A835DPD2_TETSI</name>
<evidence type="ECO:0000256" key="3">
    <source>
        <dbReference type="SAM" id="Coils"/>
    </source>
</evidence>
<dbReference type="AlphaFoldDB" id="A0A835DPD2"/>
<reference evidence="6 7" key="1">
    <citation type="submission" date="2020-04" db="EMBL/GenBank/DDBJ databases">
        <title>Plant Genome Project.</title>
        <authorList>
            <person name="Zhang R.-G."/>
        </authorList>
    </citation>
    <scope>NUCLEOTIDE SEQUENCE [LARGE SCALE GENOMIC DNA]</scope>
    <source>
        <strain evidence="6">YNK0</strain>
        <tissue evidence="6">Leaf</tissue>
    </source>
</reference>
<evidence type="ECO:0000256" key="2">
    <source>
        <dbReference type="ARBA" id="ARBA00023163"/>
    </source>
</evidence>
<dbReference type="Gene3D" id="4.10.280.10">
    <property type="entry name" value="Helix-loop-helix DNA-binding domain"/>
    <property type="match status" value="1"/>
</dbReference>
<dbReference type="GO" id="GO:0046983">
    <property type="term" value="F:protein dimerization activity"/>
    <property type="evidence" value="ECO:0007669"/>
    <property type="project" value="InterPro"/>
</dbReference>
<dbReference type="Proteomes" id="UP000655225">
    <property type="component" value="Unassembled WGS sequence"/>
</dbReference>
<comment type="caution">
    <text evidence="6">The sequence shown here is derived from an EMBL/GenBank/DDBJ whole genome shotgun (WGS) entry which is preliminary data.</text>
</comment>
<gene>
    <name evidence="6" type="ORF">HHK36_004321</name>
</gene>
<keyword evidence="7" id="KW-1185">Reference proteome</keyword>
<proteinExistence type="predicted"/>
<evidence type="ECO:0000313" key="7">
    <source>
        <dbReference type="Proteomes" id="UP000655225"/>
    </source>
</evidence>
<evidence type="ECO:0000256" key="4">
    <source>
        <dbReference type="SAM" id="MobiDB-lite"/>
    </source>
</evidence>
<feature type="domain" description="BHLH" evidence="5">
    <location>
        <begin position="41"/>
        <end position="94"/>
    </location>
</feature>
<feature type="region of interest" description="Disordered" evidence="4">
    <location>
        <begin position="1"/>
        <end position="21"/>
    </location>
</feature>
<keyword evidence="1" id="KW-0805">Transcription regulation</keyword>
<dbReference type="GO" id="GO:0090575">
    <property type="term" value="C:RNA polymerase II transcription regulator complex"/>
    <property type="evidence" value="ECO:0007669"/>
    <property type="project" value="TreeGrafter"/>
</dbReference>
<organism evidence="6 7">
    <name type="scientific">Tetracentron sinense</name>
    <name type="common">Spur-leaf</name>
    <dbReference type="NCBI Taxonomy" id="13715"/>
    <lineage>
        <taxon>Eukaryota</taxon>
        <taxon>Viridiplantae</taxon>
        <taxon>Streptophyta</taxon>
        <taxon>Embryophyta</taxon>
        <taxon>Tracheophyta</taxon>
        <taxon>Spermatophyta</taxon>
        <taxon>Magnoliopsida</taxon>
        <taxon>Trochodendrales</taxon>
        <taxon>Trochodendraceae</taxon>
        <taxon>Tetracentron</taxon>
    </lineage>
</organism>
<evidence type="ECO:0000313" key="6">
    <source>
        <dbReference type="EMBL" id="KAF8411763.1"/>
    </source>
</evidence>
<evidence type="ECO:0000256" key="1">
    <source>
        <dbReference type="ARBA" id="ARBA00023015"/>
    </source>
</evidence>
<dbReference type="SMART" id="SM00353">
    <property type="entry name" value="HLH"/>
    <property type="match status" value="1"/>
</dbReference>
<dbReference type="EMBL" id="JABCRI010000002">
    <property type="protein sequence ID" value="KAF8411763.1"/>
    <property type="molecule type" value="Genomic_DNA"/>
</dbReference>
<accession>A0A835DPD2</accession>
<sequence>MLSMPSSNHLYGENDGQEASKNSWPLLQESSTSPPIDGSIVKKLNHNARERIRRMKLNDSYLALQSLLPDSRRSKKKWSAPVMIDRALEYIPELENEIEKLTQRKDHMLSIVEKNQFLDQTPPLKSQVPTVSVSAVTKCEVVIQICMKREQSNVFSTLLANVEDEGMCITTASTLSVCDDRVCYHLHLHMNGDSLGDNYIVVLRDKVVSWLCDNIDFES</sequence>
<dbReference type="PANTHER" id="PTHR13935:SF104">
    <property type="entry name" value="TRANSCRIPTION FACTOR BHLH160"/>
    <property type="match status" value="1"/>
</dbReference>
<keyword evidence="2" id="KW-0804">Transcription</keyword>
<dbReference type="GO" id="GO:0000981">
    <property type="term" value="F:DNA-binding transcription factor activity, RNA polymerase II-specific"/>
    <property type="evidence" value="ECO:0007669"/>
    <property type="project" value="TreeGrafter"/>
</dbReference>
<evidence type="ECO:0000259" key="5">
    <source>
        <dbReference type="PROSITE" id="PS50888"/>
    </source>
</evidence>
<dbReference type="PANTHER" id="PTHR13935">
    <property type="entry name" value="ACHAETE-SCUTE TRANSCRIPTION FACTOR-RELATED"/>
    <property type="match status" value="1"/>
</dbReference>
<dbReference type="PROSITE" id="PS50888">
    <property type="entry name" value="BHLH"/>
    <property type="match status" value="1"/>
</dbReference>
<keyword evidence="3" id="KW-0175">Coiled coil</keyword>
<feature type="coiled-coil region" evidence="3">
    <location>
        <begin position="84"/>
        <end position="111"/>
    </location>
</feature>
<dbReference type="InterPro" id="IPR036638">
    <property type="entry name" value="HLH_DNA-bd_sf"/>
</dbReference>
<dbReference type="Pfam" id="PF00010">
    <property type="entry name" value="HLH"/>
    <property type="match status" value="1"/>
</dbReference>
<dbReference type="OMA" id="CPIQSES"/>
<dbReference type="InterPro" id="IPR011598">
    <property type="entry name" value="bHLH_dom"/>
</dbReference>
<protein>
    <recommendedName>
        <fullName evidence="5">BHLH domain-containing protein</fullName>
    </recommendedName>
</protein>
<dbReference type="GO" id="GO:0000977">
    <property type="term" value="F:RNA polymerase II transcription regulatory region sequence-specific DNA binding"/>
    <property type="evidence" value="ECO:0007669"/>
    <property type="project" value="TreeGrafter"/>
</dbReference>
<dbReference type="SUPFAM" id="SSF47459">
    <property type="entry name" value="HLH, helix-loop-helix DNA-binding domain"/>
    <property type="match status" value="1"/>
</dbReference>